<feature type="compositionally biased region" description="Basic and acidic residues" evidence="6">
    <location>
        <begin position="308"/>
        <end position="324"/>
    </location>
</feature>
<evidence type="ECO:0000313" key="10">
    <source>
        <dbReference type="Proteomes" id="UP000030665"/>
    </source>
</evidence>
<dbReference type="InterPro" id="IPR001650">
    <property type="entry name" value="Helicase_C-like"/>
</dbReference>
<dbReference type="GO" id="GO:0003724">
    <property type="term" value="F:RNA helicase activity"/>
    <property type="evidence" value="ECO:0007669"/>
    <property type="project" value="TreeGrafter"/>
</dbReference>
<dbReference type="PANTHER" id="PTHR47959:SF1">
    <property type="entry name" value="ATP-DEPENDENT RNA HELICASE DBPA"/>
    <property type="match status" value="1"/>
</dbReference>
<evidence type="ECO:0000256" key="5">
    <source>
        <dbReference type="RuleBase" id="RU000492"/>
    </source>
</evidence>
<evidence type="ECO:0000259" key="8">
    <source>
        <dbReference type="PROSITE" id="PS51194"/>
    </source>
</evidence>
<dbReference type="STRING" id="36087.A0A077ZC32"/>
<dbReference type="InterPro" id="IPR014001">
    <property type="entry name" value="Helicase_ATP-bd"/>
</dbReference>
<dbReference type="InterPro" id="IPR000629">
    <property type="entry name" value="RNA-helicase_DEAD-box_CS"/>
</dbReference>
<protein>
    <submittedName>
        <fullName evidence="9">Helicase C and DEAD domain containing protein</fullName>
    </submittedName>
</protein>
<dbReference type="AlphaFoldDB" id="A0A077ZC32"/>
<dbReference type="PROSITE" id="PS00039">
    <property type="entry name" value="DEAD_ATP_HELICASE"/>
    <property type="match status" value="1"/>
</dbReference>
<dbReference type="Gene3D" id="3.40.50.300">
    <property type="entry name" value="P-loop containing nucleotide triphosphate hydrolases"/>
    <property type="match status" value="2"/>
</dbReference>
<dbReference type="CDD" id="cd18787">
    <property type="entry name" value="SF2_C_DEAD"/>
    <property type="match status" value="1"/>
</dbReference>
<dbReference type="SUPFAM" id="SSF52540">
    <property type="entry name" value="P-loop containing nucleoside triphosphate hydrolases"/>
    <property type="match status" value="1"/>
</dbReference>
<keyword evidence="2 5" id="KW-0378">Hydrolase</keyword>
<dbReference type="GO" id="GO:0005829">
    <property type="term" value="C:cytosol"/>
    <property type="evidence" value="ECO:0007669"/>
    <property type="project" value="TreeGrafter"/>
</dbReference>
<feature type="domain" description="Helicase C-terminal" evidence="8">
    <location>
        <begin position="108"/>
        <end position="277"/>
    </location>
</feature>
<dbReference type="Proteomes" id="UP000030665">
    <property type="component" value="Unassembled WGS sequence"/>
</dbReference>
<dbReference type="GO" id="GO:0016787">
    <property type="term" value="F:hydrolase activity"/>
    <property type="evidence" value="ECO:0007669"/>
    <property type="project" value="UniProtKB-KW"/>
</dbReference>
<keyword evidence="4 5" id="KW-0067">ATP-binding</keyword>
<dbReference type="InterPro" id="IPR050079">
    <property type="entry name" value="DEAD_box_RNA_helicase"/>
</dbReference>
<dbReference type="PANTHER" id="PTHR47959">
    <property type="entry name" value="ATP-DEPENDENT RNA HELICASE RHLE-RELATED"/>
    <property type="match status" value="1"/>
</dbReference>
<evidence type="ECO:0000256" key="3">
    <source>
        <dbReference type="ARBA" id="ARBA00022806"/>
    </source>
</evidence>
<dbReference type="Pfam" id="PF00270">
    <property type="entry name" value="DEAD"/>
    <property type="match status" value="1"/>
</dbReference>
<accession>A0A077ZC32</accession>
<feature type="region of interest" description="Disordered" evidence="6">
    <location>
        <begin position="308"/>
        <end position="344"/>
    </location>
</feature>
<evidence type="ECO:0000256" key="1">
    <source>
        <dbReference type="ARBA" id="ARBA00022741"/>
    </source>
</evidence>
<organism evidence="9 10">
    <name type="scientific">Trichuris trichiura</name>
    <name type="common">Whipworm</name>
    <name type="synonym">Trichocephalus trichiurus</name>
    <dbReference type="NCBI Taxonomy" id="36087"/>
    <lineage>
        <taxon>Eukaryota</taxon>
        <taxon>Metazoa</taxon>
        <taxon>Ecdysozoa</taxon>
        <taxon>Nematoda</taxon>
        <taxon>Enoplea</taxon>
        <taxon>Dorylaimia</taxon>
        <taxon>Trichinellida</taxon>
        <taxon>Trichuridae</taxon>
        <taxon>Trichuris</taxon>
    </lineage>
</organism>
<dbReference type="GO" id="GO:0043186">
    <property type="term" value="C:P granule"/>
    <property type="evidence" value="ECO:0007669"/>
    <property type="project" value="UniProtKB-ARBA"/>
</dbReference>
<dbReference type="GO" id="GO:0005524">
    <property type="term" value="F:ATP binding"/>
    <property type="evidence" value="ECO:0007669"/>
    <property type="project" value="UniProtKB-KW"/>
</dbReference>
<evidence type="ECO:0000259" key="7">
    <source>
        <dbReference type="PROSITE" id="PS51192"/>
    </source>
</evidence>
<dbReference type="OrthoDB" id="10259843at2759"/>
<dbReference type="Pfam" id="PF00271">
    <property type="entry name" value="Helicase_C"/>
    <property type="match status" value="1"/>
</dbReference>
<dbReference type="InterPro" id="IPR011545">
    <property type="entry name" value="DEAD/DEAH_box_helicase_dom"/>
</dbReference>
<evidence type="ECO:0000313" key="9">
    <source>
        <dbReference type="EMBL" id="CDW57967.1"/>
    </source>
</evidence>
<evidence type="ECO:0000256" key="4">
    <source>
        <dbReference type="ARBA" id="ARBA00022840"/>
    </source>
</evidence>
<keyword evidence="10" id="KW-1185">Reference proteome</keyword>
<dbReference type="GO" id="GO:0003676">
    <property type="term" value="F:nucleic acid binding"/>
    <property type="evidence" value="ECO:0007669"/>
    <property type="project" value="InterPro"/>
</dbReference>
<feature type="domain" description="Helicase ATP-binding" evidence="7">
    <location>
        <begin position="1"/>
        <end position="97"/>
    </location>
</feature>
<reference evidence="9" key="2">
    <citation type="submission" date="2014-03" db="EMBL/GenBank/DDBJ databases">
        <title>The whipworm genome and dual-species transcriptomics of an intimate host-pathogen interaction.</title>
        <authorList>
            <person name="Foth B.J."/>
            <person name="Tsai I.J."/>
            <person name="Reid A.J."/>
            <person name="Bancroft A.J."/>
            <person name="Nichol S."/>
            <person name="Tracey A."/>
            <person name="Holroyd N."/>
            <person name="Cotton J.A."/>
            <person name="Stanley E.J."/>
            <person name="Zarowiecki M."/>
            <person name="Liu J.Z."/>
            <person name="Huckvale T."/>
            <person name="Cooper P.J."/>
            <person name="Grencis R.K."/>
            <person name="Berriman M."/>
        </authorList>
    </citation>
    <scope>NUCLEOTIDE SEQUENCE [LARGE SCALE GENOMIC DNA]</scope>
</reference>
<dbReference type="PROSITE" id="PS51192">
    <property type="entry name" value="HELICASE_ATP_BIND_1"/>
    <property type="match status" value="1"/>
</dbReference>
<evidence type="ECO:0000256" key="6">
    <source>
        <dbReference type="SAM" id="MobiDB-lite"/>
    </source>
</evidence>
<dbReference type="EMBL" id="HG806245">
    <property type="protein sequence ID" value="CDW57967.1"/>
    <property type="molecule type" value="Genomic_DNA"/>
</dbReference>
<dbReference type="InterPro" id="IPR027417">
    <property type="entry name" value="P-loop_NTPase"/>
</dbReference>
<gene>
    <name evidence="9" type="ORF">TTRE_0000626801</name>
</gene>
<keyword evidence="1 5" id="KW-0547">Nucleotide-binding</keyword>
<dbReference type="SMART" id="SM00490">
    <property type="entry name" value="HELICc"/>
    <property type="match status" value="1"/>
</dbReference>
<dbReference type="PROSITE" id="PS51194">
    <property type="entry name" value="HELICASE_CTER"/>
    <property type="match status" value="1"/>
</dbReference>
<proteinExistence type="inferred from homology"/>
<comment type="similarity">
    <text evidence="5">Belongs to the DEAD box helicase family.</text>
</comment>
<name>A0A077ZC32_TRITR</name>
<reference evidence="9" key="1">
    <citation type="submission" date="2014-01" db="EMBL/GenBank/DDBJ databases">
        <authorList>
            <person name="Aslett M."/>
        </authorList>
    </citation>
    <scope>NUCLEOTIDE SEQUENCE</scope>
</reference>
<keyword evidence="3 5" id="KW-0347">Helicase</keyword>
<sequence length="344" mass="39352">MNLKSQMALLRSCPDVVMATPGRLIDHLRNSPSFNLSNVEILILDEADRMLDEYFAEQMNEVLRLCSPTRQTMLFSATMSDEVKDLAAVSLQKPVKLFINENTEMALNLLQEFIRIRSSQEQSRESVLLALLKRTFPDHVLLFVQTRILCHRLRILLGLAGIKVAELHGKLAQAQRLEALGKFRDGETDVLIATDVAARGIDVEGVKTVINFSLPFSFKQYLHRVGRTARAGRSGKAVSLVTEEDRKVLKEIVKHSKTAIKQRVINREVVDHYRNLVVDLEEDVKHVMEEEEKEREIAIAENEAKMALERLSGKQNQDEDDHRKSTWFLTEQERKEQNGKRLLS</sequence>
<feature type="compositionally biased region" description="Basic and acidic residues" evidence="6">
    <location>
        <begin position="331"/>
        <end position="344"/>
    </location>
</feature>
<evidence type="ECO:0000256" key="2">
    <source>
        <dbReference type="ARBA" id="ARBA00022801"/>
    </source>
</evidence>